<dbReference type="InterPro" id="IPR011626">
    <property type="entry name" value="Alpha-macroglobulin_TED"/>
</dbReference>
<dbReference type="GeneTree" id="ENSGT00940000158779"/>
<evidence type="ECO:0000259" key="9">
    <source>
        <dbReference type="SMART" id="SM01360"/>
    </source>
</evidence>
<dbReference type="Gene3D" id="2.60.40.690">
    <property type="entry name" value="Alpha-macroglobulin, receptor-binding domain"/>
    <property type="match status" value="1"/>
</dbReference>
<evidence type="ECO:0000313" key="11">
    <source>
        <dbReference type="Proteomes" id="UP000694390"/>
    </source>
</evidence>
<evidence type="ECO:0000256" key="1">
    <source>
        <dbReference type="ARBA" id="ARBA00004613"/>
    </source>
</evidence>
<dbReference type="SMART" id="SM01360">
    <property type="entry name" value="A2M"/>
    <property type="match status" value="1"/>
</dbReference>
<dbReference type="InterPro" id="IPR040839">
    <property type="entry name" value="MG4"/>
</dbReference>
<dbReference type="SUPFAM" id="SSF48239">
    <property type="entry name" value="Terpenoid cyclases/Protein prenyltransferases"/>
    <property type="match status" value="1"/>
</dbReference>
<dbReference type="Ensembl" id="ENSGEVT00005000195.1">
    <property type="protein sequence ID" value="ENSGEVP00005000179.1"/>
    <property type="gene ID" value="ENSGEVG00005000146.1"/>
</dbReference>
<feature type="domain" description="Alpha-2-macroglobulin" evidence="9">
    <location>
        <begin position="657"/>
        <end position="751"/>
    </location>
</feature>
<dbReference type="PANTHER" id="PTHR11412:SF173">
    <property type="entry name" value="OVOSTATIN"/>
    <property type="match status" value="1"/>
</dbReference>
<accession>A0A8C4VCV3</accession>
<reference evidence="10" key="1">
    <citation type="submission" date="2025-08" db="UniProtKB">
        <authorList>
            <consortium name="Ensembl"/>
        </authorList>
    </citation>
    <scope>IDENTIFICATION</scope>
</reference>
<dbReference type="InterPro" id="IPR009048">
    <property type="entry name" value="A-macroglobulin_rcpt-bd"/>
</dbReference>
<dbReference type="Proteomes" id="UP000694390">
    <property type="component" value="Unassembled WGS sequence"/>
</dbReference>
<dbReference type="Gene3D" id="2.60.40.10">
    <property type="entry name" value="Immunoglobulins"/>
    <property type="match status" value="2"/>
</dbReference>
<dbReference type="InterPro" id="IPR008930">
    <property type="entry name" value="Terpenoid_cyclase/PrenylTrfase"/>
</dbReference>
<evidence type="ECO:0000256" key="6">
    <source>
        <dbReference type="ARBA" id="ARBA00022900"/>
    </source>
</evidence>
<dbReference type="InterPro" id="IPR036595">
    <property type="entry name" value="A-macroglobulin_rcpt-bd_sf"/>
</dbReference>
<evidence type="ECO:0000256" key="4">
    <source>
        <dbReference type="ARBA" id="ARBA00022690"/>
    </source>
</evidence>
<feature type="domain" description="Alpha-2-macroglobulin bait region" evidence="8">
    <location>
        <begin position="416"/>
        <end position="561"/>
    </location>
</feature>
<dbReference type="Gene3D" id="2.60.40.1940">
    <property type="match status" value="1"/>
</dbReference>
<dbReference type="GO" id="GO:0004867">
    <property type="term" value="F:serine-type endopeptidase inhibitor activity"/>
    <property type="evidence" value="ECO:0007669"/>
    <property type="project" value="UniProtKB-KW"/>
</dbReference>
<dbReference type="PANTHER" id="PTHR11412">
    <property type="entry name" value="MACROGLOBULIN / COMPLEMENT"/>
    <property type="match status" value="1"/>
</dbReference>
<evidence type="ECO:0000313" key="10">
    <source>
        <dbReference type="Ensembl" id="ENSGEVP00005000179.1"/>
    </source>
</evidence>
<dbReference type="Pfam" id="PF07678">
    <property type="entry name" value="TED_complement"/>
    <property type="match status" value="1"/>
</dbReference>
<dbReference type="InterPro" id="IPR014756">
    <property type="entry name" value="Ig_E-set"/>
</dbReference>
<dbReference type="InterPro" id="IPR011625">
    <property type="entry name" value="A2M_N_BRD"/>
</dbReference>
<evidence type="ECO:0000256" key="7">
    <source>
        <dbReference type="ARBA" id="ARBA00023180"/>
    </source>
</evidence>
<dbReference type="Gene3D" id="1.50.10.20">
    <property type="match status" value="1"/>
</dbReference>
<keyword evidence="5" id="KW-0732">Signal</keyword>
<sequence>THCAHLEPDPNQYVLIVPSVLQSISPQRLCVQLYNLSEPLSLNVHLEYHGINTTLFEESVTENNFFQCREFKASLATSDPLAFIIFSAKGHTVHLSERRSVAIQNVDSVVFIQTDKPIYKPGQTGEWGQGYELIIELGDPQRNRIFQWLDVTSKNAIVQLSFPLIQEPILGSYEIIIEKKSGDKTLHWFTVEEYVLPKFEVTINAPKRVFFLDQELKVNVCAVYTYGQPVQGRVQLSVCRKHYSNKCNETPKGFCEAVTAQLGKDGCIMKVINTKTFKLYHPRMFWFLEVEAILTEDGTGTDYISIYQARERMWFTNMDTYYKRGIPYYGEMTNEDGIPVANETIKLELNEKHVADYITNENGTARFSIDTSEFFEPSFKLRVNYLRKSYLVWMDTYIPETTYYVQRFYSRTNSFVKLEHVLERLSCGQQGRIMVHYILNKEGYKDATSVIFYYVVNVEWLLSLKGDFSASYDPYGTFFISLTGSEQLAPSAQILVYTVHPGGELVADSTRLQIEKCFKNKVRLQFSKKQGLPASNISLHLEAAANSYCTLRAVDQSVLLLRPEQELSADFVRYYGYYYKGLNLEDDDKEPCIPVTDTFFNGLYYVPVNVTRDGDVYGVFRVCLLNVSPMLLSLYWLQKRYSRGRKSCRIVSDFKALLRFFSHFVSCTFSSNGKASVSFTIPDTITEWKANAFCLEEEAGFGISSSTSLTAFHPFFVDMTLPYSIVRGEKFNLIANVFNYLNKCIEVQYVLSISFLMKSLIKTVFILQSKTLQPQFIREQNRSITGVRKYVLLVLIPGYQKQLSYKHPDGSYSSFGTRDEEGSIWLTAFVYKSFSQSKRYIYIDDDVQTQTLIWLASKQKPDGCFQNVGNHFNNALEVSDLSLLPSFQSLVQNGLSCLDTASVGNVDNVYYQALLAYTYGLAGNKEKWRFFLKELDKSATEVVHWERKDKPLTEKFPSFNSRAASAEIEMTCYVILALLQRPTLTQEELSYVAQIVQWVAKQQNPYGGFSSTQVNINVGVLIQFKPQNYLLSHSTPSIISQKRGDRNRLLLQQVSLPSLPGNYRMEVKGSGCVYLQTTLRYNIYLPQKASGFSLSVKTVNVSCTGSFLPNYAGKRSTSNMAIIDVKMLSGFVPVRSSLQKVKEGNIVSKAHKGQ</sequence>
<dbReference type="SUPFAM" id="SSF81296">
    <property type="entry name" value="E set domains"/>
    <property type="match status" value="1"/>
</dbReference>
<comment type="similarity">
    <text evidence="2">Belongs to the protease inhibitor I39 (alpha-2-macroglobulin) family.</text>
</comment>
<dbReference type="SMART" id="SM01359">
    <property type="entry name" value="A2M_N_2"/>
    <property type="match status" value="1"/>
</dbReference>
<dbReference type="Pfam" id="PF17789">
    <property type="entry name" value="MG4"/>
    <property type="match status" value="1"/>
</dbReference>
<evidence type="ECO:0000256" key="3">
    <source>
        <dbReference type="ARBA" id="ARBA00022525"/>
    </source>
</evidence>
<dbReference type="Gene3D" id="2.20.130.20">
    <property type="match status" value="2"/>
</dbReference>
<evidence type="ECO:0000259" key="8">
    <source>
        <dbReference type="SMART" id="SM01359"/>
    </source>
</evidence>
<dbReference type="Pfam" id="PF17791">
    <property type="entry name" value="MG3"/>
    <property type="match status" value="1"/>
</dbReference>
<keyword evidence="6" id="KW-0722">Serine protease inhibitor</keyword>
<dbReference type="GO" id="GO:0005615">
    <property type="term" value="C:extracellular space"/>
    <property type="evidence" value="ECO:0007669"/>
    <property type="project" value="InterPro"/>
</dbReference>
<keyword evidence="3" id="KW-0964">Secreted</keyword>
<dbReference type="InterPro" id="IPR013783">
    <property type="entry name" value="Ig-like_fold"/>
</dbReference>
<evidence type="ECO:0000256" key="2">
    <source>
        <dbReference type="ARBA" id="ARBA00010952"/>
    </source>
</evidence>
<name>A0A8C4VCV3_9SAUR</name>
<dbReference type="FunFam" id="2.60.40.1930:FF:000001">
    <property type="entry name" value="CD109 isoform 3"/>
    <property type="match status" value="1"/>
</dbReference>
<dbReference type="OrthoDB" id="9998011at2759"/>
<dbReference type="InterPro" id="IPR041555">
    <property type="entry name" value="MG3"/>
</dbReference>
<organism evidence="10 11">
    <name type="scientific">Gopherus evgoodei</name>
    <name type="common">Goodes thornscrub tortoise</name>
    <dbReference type="NCBI Taxonomy" id="1825980"/>
    <lineage>
        <taxon>Eukaryota</taxon>
        <taxon>Metazoa</taxon>
        <taxon>Chordata</taxon>
        <taxon>Craniata</taxon>
        <taxon>Vertebrata</taxon>
        <taxon>Euteleostomi</taxon>
        <taxon>Archelosauria</taxon>
        <taxon>Testudinata</taxon>
        <taxon>Testudines</taxon>
        <taxon>Cryptodira</taxon>
        <taxon>Durocryptodira</taxon>
        <taxon>Testudinoidea</taxon>
        <taxon>Testudinidae</taxon>
        <taxon>Gopherus</taxon>
    </lineage>
</organism>
<dbReference type="Pfam" id="PF07677">
    <property type="entry name" value="A2M_recep"/>
    <property type="match status" value="1"/>
</dbReference>
<keyword evidence="4" id="KW-0646">Protease inhibitor</keyword>
<evidence type="ECO:0000256" key="5">
    <source>
        <dbReference type="ARBA" id="ARBA00022729"/>
    </source>
</evidence>
<proteinExistence type="inferred from homology"/>
<dbReference type="InterPro" id="IPR050473">
    <property type="entry name" value="A2M/Complement_sys"/>
</dbReference>
<comment type="subcellular location">
    <subcellularLocation>
        <location evidence="1">Secreted</location>
    </subcellularLocation>
</comment>
<keyword evidence="11" id="KW-1185">Reference proteome</keyword>
<dbReference type="AlphaFoldDB" id="A0A8C4VCV3"/>
<dbReference type="Pfam" id="PF00207">
    <property type="entry name" value="A2M"/>
    <property type="match status" value="1"/>
</dbReference>
<dbReference type="Gene3D" id="2.60.120.1540">
    <property type="match status" value="1"/>
</dbReference>
<dbReference type="SUPFAM" id="SSF49410">
    <property type="entry name" value="Alpha-macroglobulin receptor domain"/>
    <property type="match status" value="1"/>
</dbReference>
<dbReference type="Gene3D" id="2.60.40.1930">
    <property type="match status" value="2"/>
</dbReference>
<protein>
    <recommendedName>
        <fullName evidence="12">OVOS protein</fullName>
    </recommendedName>
</protein>
<reference evidence="10" key="2">
    <citation type="submission" date="2025-09" db="UniProtKB">
        <authorList>
            <consortium name="Ensembl"/>
        </authorList>
    </citation>
    <scope>IDENTIFICATION</scope>
</reference>
<keyword evidence="7" id="KW-0325">Glycoprotein</keyword>
<dbReference type="InterPro" id="IPR001599">
    <property type="entry name" value="Macroglobln_a2"/>
</dbReference>
<dbReference type="Pfam" id="PF07703">
    <property type="entry name" value="A2M_BRD"/>
    <property type="match status" value="1"/>
</dbReference>
<evidence type="ECO:0008006" key="12">
    <source>
        <dbReference type="Google" id="ProtNLM"/>
    </source>
</evidence>